<feature type="transmembrane region" description="Helical" evidence="4">
    <location>
        <begin position="19"/>
        <end position="42"/>
    </location>
</feature>
<dbReference type="SUPFAM" id="SSF103473">
    <property type="entry name" value="MFS general substrate transporter"/>
    <property type="match status" value="1"/>
</dbReference>
<comment type="caution">
    <text evidence="6">The sequence shown here is derived from an EMBL/GenBank/DDBJ whole genome shotgun (WGS) entry which is preliminary data.</text>
</comment>
<feature type="transmembrane region" description="Helical" evidence="4">
    <location>
        <begin position="84"/>
        <end position="104"/>
    </location>
</feature>
<organism evidence="6 7">
    <name type="scientific">Litoreibacter halocynthiae</name>
    <dbReference type="NCBI Taxonomy" id="1242689"/>
    <lineage>
        <taxon>Bacteria</taxon>
        <taxon>Pseudomonadati</taxon>
        <taxon>Pseudomonadota</taxon>
        <taxon>Alphaproteobacteria</taxon>
        <taxon>Rhodobacterales</taxon>
        <taxon>Roseobacteraceae</taxon>
        <taxon>Litoreibacter</taxon>
    </lineage>
</organism>
<dbReference type="EMBL" id="SOBH01000001">
    <property type="protein sequence ID" value="TDT77898.1"/>
    <property type="molecule type" value="Genomic_DNA"/>
</dbReference>
<dbReference type="OrthoDB" id="8558006at2"/>
<accession>A0A4R7LP76</accession>
<dbReference type="InterPro" id="IPR036259">
    <property type="entry name" value="MFS_trans_sf"/>
</dbReference>
<keyword evidence="1 4" id="KW-0812">Transmembrane</keyword>
<dbReference type="PANTHER" id="PTHR23534">
    <property type="entry name" value="MFS PERMEASE"/>
    <property type="match status" value="1"/>
</dbReference>
<feature type="domain" description="Major facilitator superfamily (MFS) profile" evidence="5">
    <location>
        <begin position="223"/>
        <end position="410"/>
    </location>
</feature>
<keyword evidence="3 4" id="KW-0472">Membrane</keyword>
<feature type="transmembrane region" description="Helical" evidence="4">
    <location>
        <begin position="314"/>
        <end position="338"/>
    </location>
</feature>
<proteinExistence type="predicted"/>
<keyword evidence="2 4" id="KW-1133">Transmembrane helix</keyword>
<evidence type="ECO:0000256" key="3">
    <source>
        <dbReference type="ARBA" id="ARBA00023136"/>
    </source>
</evidence>
<gene>
    <name evidence="6" type="ORF">BDE40_1199</name>
</gene>
<feature type="transmembrane region" description="Helical" evidence="4">
    <location>
        <begin position="144"/>
        <end position="162"/>
    </location>
</feature>
<dbReference type="Gene3D" id="1.20.1250.20">
    <property type="entry name" value="MFS general substrate transporter like domains"/>
    <property type="match status" value="1"/>
</dbReference>
<dbReference type="PANTHER" id="PTHR23534:SF1">
    <property type="entry name" value="MAJOR FACILITATOR SUPERFAMILY PROTEIN"/>
    <property type="match status" value="1"/>
</dbReference>
<feature type="transmembrane region" description="Helical" evidence="4">
    <location>
        <begin position="110"/>
        <end position="132"/>
    </location>
</feature>
<sequence length="410" mass="42675">MTDVTNAPARSDPRTRRNVAVLVGAQAILGSQMPMLFVVGGLVGNTLTPNPCLATLPISMIVFGSMTTAPWISPLMQRQGRRNGFIIGALAGALGAAIAGYGLYIGSFLMLLLGSYVSGIYMSAQGFYRFAAADGASEQFRPKAISYVMAGGLMSAIIGPQLNKLMFDFSVIPFLGSYVAIVVLNLVGLFLFFLLDLPNAAALAAAKTNDAVRSKLELLKTPRVAVAIICGMVSYALMNLVMTSTPLAVMGCGFEADSANDIVSAHVLAMFVPSFFTGHLINRFGVEKIVATGLVILGLAGVVALTGVTLANFFIALILLGLGWNFGFIGATTMLASAHTVSERGVVQGLNDSIVFGCVTLASLASGGLMNCSGGSAVEGWNAVNIAMIPFLTLAGGALIWLSLRPKQSV</sequence>
<name>A0A4R7LP76_9RHOB</name>
<reference evidence="6 7" key="1">
    <citation type="submission" date="2019-03" db="EMBL/GenBank/DDBJ databases">
        <title>Genomic Encyclopedia of Archaeal and Bacterial Type Strains, Phase II (KMG-II): from individual species to whole genera.</title>
        <authorList>
            <person name="Goeker M."/>
        </authorList>
    </citation>
    <scope>NUCLEOTIDE SEQUENCE [LARGE SCALE GENOMIC DNA]</scope>
    <source>
        <strain evidence="6 7">DSM 29467</strain>
    </source>
</reference>
<feature type="transmembrane region" description="Helical" evidence="4">
    <location>
        <begin position="224"/>
        <end position="242"/>
    </location>
</feature>
<feature type="transmembrane region" description="Helical" evidence="4">
    <location>
        <begin position="289"/>
        <end position="308"/>
    </location>
</feature>
<dbReference type="Pfam" id="PF07690">
    <property type="entry name" value="MFS_1"/>
    <property type="match status" value="1"/>
</dbReference>
<dbReference type="InterPro" id="IPR011701">
    <property type="entry name" value="MFS"/>
</dbReference>
<evidence type="ECO:0000256" key="1">
    <source>
        <dbReference type="ARBA" id="ARBA00022692"/>
    </source>
</evidence>
<evidence type="ECO:0000256" key="4">
    <source>
        <dbReference type="SAM" id="Phobius"/>
    </source>
</evidence>
<feature type="transmembrane region" description="Helical" evidence="4">
    <location>
        <begin position="262"/>
        <end position="282"/>
    </location>
</feature>
<dbReference type="AlphaFoldDB" id="A0A4R7LP76"/>
<evidence type="ECO:0000313" key="7">
    <source>
        <dbReference type="Proteomes" id="UP000294563"/>
    </source>
</evidence>
<feature type="transmembrane region" description="Helical" evidence="4">
    <location>
        <begin position="174"/>
        <end position="195"/>
    </location>
</feature>
<dbReference type="PROSITE" id="PS50850">
    <property type="entry name" value="MFS"/>
    <property type="match status" value="1"/>
</dbReference>
<keyword evidence="7" id="KW-1185">Reference proteome</keyword>
<evidence type="ECO:0000256" key="2">
    <source>
        <dbReference type="ARBA" id="ARBA00022989"/>
    </source>
</evidence>
<evidence type="ECO:0000259" key="5">
    <source>
        <dbReference type="PROSITE" id="PS50850"/>
    </source>
</evidence>
<dbReference type="Proteomes" id="UP000294563">
    <property type="component" value="Unassembled WGS sequence"/>
</dbReference>
<dbReference type="InterPro" id="IPR020846">
    <property type="entry name" value="MFS_dom"/>
</dbReference>
<protein>
    <submittedName>
        <fullName evidence="6">Putative MFS family arabinose efflux permease</fullName>
    </submittedName>
</protein>
<feature type="transmembrane region" description="Helical" evidence="4">
    <location>
        <begin position="382"/>
        <end position="404"/>
    </location>
</feature>
<feature type="transmembrane region" description="Helical" evidence="4">
    <location>
        <begin position="350"/>
        <end position="370"/>
    </location>
</feature>
<dbReference type="RefSeq" id="WP_134013497.1">
    <property type="nucleotide sequence ID" value="NZ_SOBH01000001.1"/>
</dbReference>
<feature type="transmembrane region" description="Helical" evidence="4">
    <location>
        <begin position="54"/>
        <end position="72"/>
    </location>
</feature>
<evidence type="ECO:0000313" key="6">
    <source>
        <dbReference type="EMBL" id="TDT77898.1"/>
    </source>
</evidence>
<dbReference type="GO" id="GO:0022857">
    <property type="term" value="F:transmembrane transporter activity"/>
    <property type="evidence" value="ECO:0007669"/>
    <property type="project" value="InterPro"/>
</dbReference>